<evidence type="ECO:0000313" key="1">
    <source>
        <dbReference type="EMBL" id="PIS29540.1"/>
    </source>
</evidence>
<dbReference type="AlphaFoldDB" id="A0A2H0XX79"/>
<name>A0A2H0XX79_UNCSA</name>
<protein>
    <submittedName>
        <fullName evidence="1">Uncharacterized protein</fullName>
    </submittedName>
</protein>
<organism evidence="1 2">
    <name type="scientific">Candidatus Saganbacteria bacterium CG08_land_8_20_14_0_20_45_16</name>
    <dbReference type="NCBI Taxonomy" id="2014293"/>
    <lineage>
        <taxon>Bacteria</taxon>
        <taxon>Bacillati</taxon>
        <taxon>Saganbacteria</taxon>
    </lineage>
</organism>
<dbReference type="EMBL" id="PEYM01000079">
    <property type="protein sequence ID" value="PIS29540.1"/>
    <property type="molecule type" value="Genomic_DNA"/>
</dbReference>
<sequence>MENRIIELHEARDTRRPEARRFEWRSRDREQRYERQTDRLLRAIPTFRLNQLALRHSLTSNEIRQRIRLGLMTMPLQLLEAWPQLELSEITTAINVGQAARQIGLSPASLEIPVRRTQNTGLRKGLEDQLLLLYSLGRLIEASPPLRNSIEKQGIQESTALIIEAINTLLFLSTQAQRNIRTTLKAEEKGSSPRLHPLRIIELLIDAAKVAGETKDPRELNDPIALAFILQRMIKEQADSETNQPDFLAAA</sequence>
<gene>
    <name evidence="1" type="ORF">COT42_05035</name>
</gene>
<dbReference type="Proteomes" id="UP000231343">
    <property type="component" value="Unassembled WGS sequence"/>
</dbReference>
<accession>A0A2H0XX79</accession>
<proteinExistence type="predicted"/>
<evidence type="ECO:0000313" key="2">
    <source>
        <dbReference type="Proteomes" id="UP000231343"/>
    </source>
</evidence>
<comment type="caution">
    <text evidence="1">The sequence shown here is derived from an EMBL/GenBank/DDBJ whole genome shotgun (WGS) entry which is preliminary data.</text>
</comment>
<reference evidence="1 2" key="1">
    <citation type="submission" date="2017-09" db="EMBL/GenBank/DDBJ databases">
        <title>Depth-based differentiation of microbial function through sediment-hosted aquifers and enrichment of novel symbionts in the deep terrestrial subsurface.</title>
        <authorList>
            <person name="Probst A.J."/>
            <person name="Ladd B."/>
            <person name="Jarett J.K."/>
            <person name="Geller-Mcgrath D.E."/>
            <person name="Sieber C.M."/>
            <person name="Emerson J.B."/>
            <person name="Anantharaman K."/>
            <person name="Thomas B.C."/>
            <person name="Malmstrom R."/>
            <person name="Stieglmeier M."/>
            <person name="Klingl A."/>
            <person name="Woyke T."/>
            <person name="Ryan C.M."/>
            <person name="Banfield J.F."/>
        </authorList>
    </citation>
    <scope>NUCLEOTIDE SEQUENCE [LARGE SCALE GENOMIC DNA]</scope>
    <source>
        <strain evidence="1">CG08_land_8_20_14_0_20_45_16</strain>
    </source>
</reference>